<dbReference type="Pfam" id="PF13986">
    <property type="entry name" value="DUF4224"/>
    <property type="match status" value="1"/>
</dbReference>
<proteinExistence type="predicted"/>
<dbReference type="EMBL" id="BMZI01000007">
    <property type="protein sequence ID" value="GHB30838.1"/>
    <property type="molecule type" value="Genomic_DNA"/>
</dbReference>
<evidence type="ECO:0000313" key="3">
    <source>
        <dbReference type="Proteomes" id="UP000646745"/>
    </source>
</evidence>
<feature type="domain" description="DUF4224" evidence="1">
    <location>
        <begin position="5"/>
        <end position="47"/>
    </location>
</feature>
<accession>A0ABQ3EFK1</accession>
<protein>
    <recommendedName>
        <fullName evidence="1">DUF4224 domain-containing protein</fullName>
    </recommendedName>
</protein>
<organism evidence="2 3">
    <name type="scientific">Salinicola rhizosphaerae</name>
    <dbReference type="NCBI Taxonomy" id="1443141"/>
    <lineage>
        <taxon>Bacteria</taxon>
        <taxon>Pseudomonadati</taxon>
        <taxon>Pseudomonadota</taxon>
        <taxon>Gammaproteobacteria</taxon>
        <taxon>Oceanospirillales</taxon>
        <taxon>Halomonadaceae</taxon>
        <taxon>Salinicola</taxon>
    </lineage>
</organism>
<keyword evidence="3" id="KW-1185">Reference proteome</keyword>
<name>A0ABQ3EFK1_9GAMM</name>
<comment type="caution">
    <text evidence="2">The sequence shown here is derived from an EMBL/GenBank/DDBJ whole genome shotgun (WGS) entry which is preliminary data.</text>
</comment>
<evidence type="ECO:0000259" key="1">
    <source>
        <dbReference type="Pfam" id="PF13986"/>
    </source>
</evidence>
<evidence type="ECO:0000313" key="2">
    <source>
        <dbReference type="EMBL" id="GHB30838.1"/>
    </source>
</evidence>
<sequence>MALMLSRDELKELTGTDRRAHQRMHLDAMGIPYCVNASGWPVVLRSAAMKVLGGEAANDAGAQEATIDMEFLNS</sequence>
<gene>
    <name evidence="2" type="ORF">GCM10009038_32070</name>
</gene>
<dbReference type="InterPro" id="IPR025319">
    <property type="entry name" value="DUF4224"/>
</dbReference>
<dbReference type="Proteomes" id="UP000646745">
    <property type="component" value="Unassembled WGS sequence"/>
</dbReference>
<reference evidence="3" key="1">
    <citation type="journal article" date="2019" name="Int. J. Syst. Evol. Microbiol.">
        <title>The Global Catalogue of Microorganisms (GCM) 10K type strain sequencing project: providing services to taxonomists for standard genome sequencing and annotation.</title>
        <authorList>
            <consortium name="The Broad Institute Genomics Platform"/>
            <consortium name="The Broad Institute Genome Sequencing Center for Infectious Disease"/>
            <person name="Wu L."/>
            <person name="Ma J."/>
        </authorList>
    </citation>
    <scope>NUCLEOTIDE SEQUENCE [LARGE SCALE GENOMIC DNA]</scope>
    <source>
        <strain evidence="3">KCTC 32998</strain>
    </source>
</reference>
<dbReference type="RefSeq" id="WP_189445732.1">
    <property type="nucleotide sequence ID" value="NZ_BMZI01000007.1"/>
</dbReference>